<evidence type="ECO:0000256" key="1">
    <source>
        <dbReference type="ARBA" id="ARBA00004370"/>
    </source>
</evidence>
<name>A0A5B7IRQ1_PORTR</name>
<dbReference type="GO" id="GO:0007155">
    <property type="term" value="P:cell adhesion"/>
    <property type="evidence" value="ECO:0007669"/>
    <property type="project" value="InterPro"/>
</dbReference>
<dbReference type="AlphaFoldDB" id="A0A5B7IRQ1"/>
<reference evidence="3 4" key="1">
    <citation type="submission" date="2019-05" db="EMBL/GenBank/DDBJ databases">
        <title>Another draft genome of Portunus trituberculatus and its Hox gene families provides insights of decapod evolution.</title>
        <authorList>
            <person name="Jeong J.-H."/>
            <person name="Song I."/>
            <person name="Kim S."/>
            <person name="Choi T."/>
            <person name="Kim D."/>
            <person name="Ryu S."/>
            <person name="Kim W."/>
        </authorList>
    </citation>
    <scope>NUCLEOTIDE SEQUENCE [LARGE SCALE GENOMIC DNA]</scope>
    <source>
        <tissue evidence="3">Muscle</tissue>
    </source>
</reference>
<keyword evidence="4" id="KW-1185">Reference proteome</keyword>
<sequence length="97" mass="11337">MERQETHRNTPHVSCTGTVVIRLSDVNDNSPRLARKQWNLTVQETWGEQEPENTTLLEIAAADRDTSNYFHYRVRQSLDQRGTTEETLERRCLYTDG</sequence>
<dbReference type="GO" id="GO:0005886">
    <property type="term" value="C:plasma membrane"/>
    <property type="evidence" value="ECO:0007669"/>
    <property type="project" value="InterPro"/>
</dbReference>
<comment type="subcellular location">
    <subcellularLocation>
        <location evidence="1">Membrane</location>
    </subcellularLocation>
</comment>
<dbReference type="PROSITE" id="PS00232">
    <property type="entry name" value="CADHERIN_1"/>
    <property type="match status" value="1"/>
</dbReference>
<accession>A0A5B7IRQ1</accession>
<evidence type="ECO:0000313" key="3">
    <source>
        <dbReference type="EMBL" id="MPC82904.1"/>
    </source>
</evidence>
<comment type="caution">
    <text evidence="3">The sequence shown here is derived from an EMBL/GenBank/DDBJ whole genome shotgun (WGS) entry which is preliminary data.</text>
</comment>
<protein>
    <submittedName>
        <fullName evidence="3">Putative neural-cadherin 2</fullName>
    </submittedName>
</protein>
<dbReference type="Gene3D" id="2.60.40.60">
    <property type="entry name" value="Cadherins"/>
    <property type="match status" value="1"/>
</dbReference>
<organism evidence="3 4">
    <name type="scientific">Portunus trituberculatus</name>
    <name type="common">Swimming crab</name>
    <name type="synonym">Neptunus trituberculatus</name>
    <dbReference type="NCBI Taxonomy" id="210409"/>
    <lineage>
        <taxon>Eukaryota</taxon>
        <taxon>Metazoa</taxon>
        <taxon>Ecdysozoa</taxon>
        <taxon>Arthropoda</taxon>
        <taxon>Crustacea</taxon>
        <taxon>Multicrustacea</taxon>
        <taxon>Malacostraca</taxon>
        <taxon>Eumalacostraca</taxon>
        <taxon>Eucarida</taxon>
        <taxon>Decapoda</taxon>
        <taxon>Pleocyemata</taxon>
        <taxon>Brachyura</taxon>
        <taxon>Eubrachyura</taxon>
        <taxon>Portunoidea</taxon>
        <taxon>Portunidae</taxon>
        <taxon>Portuninae</taxon>
        <taxon>Portunus</taxon>
    </lineage>
</organism>
<dbReference type="EMBL" id="VSRR010061055">
    <property type="protein sequence ID" value="MPC82904.1"/>
    <property type="molecule type" value="Genomic_DNA"/>
</dbReference>
<gene>
    <name evidence="3" type="primary">CadN2_23</name>
    <name evidence="3" type="ORF">E2C01_077593</name>
</gene>
<keyword evidence="2" id="KW-0472">Membrane</keyword>
<dbReference type="OrthoDB" id="6363789at2759"/>
<evidence type="ECO:0000256" key="2">
    <source>
        <dbReference type="ARBA" id="ARBA00023136"/>
    </source>
</evidence>
<dbReference type="InterPro" id="IPR020894">
    <property type="entry name" value="Cadherin_CS"/>
</dbReference>
<evidence type="ECO:0000313" key="4">
    <source>
        <dbReference type="Proteomes" id="UP000324222"/>
    </source>
</evidence>
<proteinExistence type="predicted"/>
<dbReference type="Proteomes" id="UP000324222">
    <property type="component" value="Unassembled WGS sequence"/>
</dbReference>